<dbReference type="EMBL" id="RCMI01000093">
    <property type="protein sequence ID" value="KAG2935938.1"/>
    <property type="molecule type" value="Genomic_DNA"/>
</dbReference>
<dbReference type="GO" id="GO:0046872">
    <property type="term" value="F:metal ion binding"/>
    <property type="evidence" value="ECO:0007669"/>
    <property type="project" value="UniProtKB-KW"/>
</dbReference>
<evidence type="ECO:0000313" key="4">
    <source>
        <dbReference type="EMBL" id="KAG2923041.1"/>
    </source>
</evidence>
<evidence type="ECO:0000256" key="1">
    <source>
        <dbReference type="ARBA" id="ARBA00001968"/>
    </source>
</evidence>
<dbReference type="Proteomes" id="UP000736787">
    <property type="component" value="Unassembled WGS sequence"/>
</dbReference>
<evidence type="ECO:0000313" key="7">
    <source>
        <dbReference type="Proteomes" id="UP000697107"/>
    </source>
</evidence>
<sequence length="262" mass="30490">MDDVLPFLLDLNGEELYELLTLYDHPERPIIPDIRFNLASLTDTNAEKEFRFDVRGVLELARLFELPDYPNRNYDMMQRFGRSPSALSRLFSHIVLYVYDRYQEIIYFQKRVCAERIQMYCDAVHACGAPTKNVFGFIDGTKIPVCRPRARPGKKENLQKQVYSGHKRVHCMNFQAVVVPDDLAIHCWGPMEGRRHDITTLRESKLADYLADHHDVFNGYIIYGDPAYVFGVGLQGRWSVDESEEFQQDDELSQRICGVEVR</sequence>
<dbReference type="EMBL" id="RCML01000357">
    <property type="protein sequence ID" value="KAG2979631.1"/>
    <property type="molecule type" value="Genomic_DNA"/>
</dbReference>
<gene>
    <name evidence="5" type="ORF">PC115_g4751</name>
    <name evidence="4" type="ORF">PC117_g15812</name>
    <name evidence="6" type="ORF">PC118_g11647</name>
</gene>
<dbReference type="EMBL" id="RCMK01000541">
    <property type="protein sequence ID" value="KAG2923041.1"/>
    <property type="molecule type" value="Genomic_DNA"/>
</dbReference>
<comment type="caution">
    <text evidence="6">The sequence shown here is derived from an EMBL/GenBank/DDBJ whole genome shotgun (WGS) entry which is preliminary data.</text>
</comment>
<feature type="domain" description="DDE Tnp4" evidence="3">
    <location>
        <begin position="138"/>
        <end position="229"/>
    </location>
</feature>
<comment type="cofactor">
    <cofactor evidence="1">
        <name>a divalent metal cation</name>
        <dbReference type="ChEBI" id="CHEBI:60240"/>
    </cofactor>
</comment>
<accession>A0A8T1FXY5</accession>
<evidence type="ECO:0000259" key="3">
    <source>
        <dbReference type="Pfam" id="PF13359"/>
    </source>
</evidence>
<name>A0A8T1FXY5_9STRA</name>
<protein>
    <recommendedName>
        <fullName evidence="3">DDE Tnp4 domain-containing protein</fullName>
    </recommendedName>
</protein>
<evidence type="ECO:0000313" key="6">
    <source>
        <dbReference type="EMBL" id="KAG2979631.1"/>
    </source>
</evidence>
<reference evidence="6" key="1">
    <citation type="submission" date="2018-10" db="EMBL/GenBank/DDBJ databases">
        <title>Effector identification in a new, highly contiguous assembly of the strawberry crown rot pathogen Phytophthora cactorum.</title>
        <authorList>
            <person name="Armitage A.D."/>
            <person name="Nellist C.F."/>
            <person name="Bates H."/>
            <person name="Vickerstaff R.J."/>
            <person name="Harrison R.J."/>
        </authorList>
    </citation>
    <scope>NUCLEOTIDE SEQUENCE</scope>
    <source>
        <strain evidence="5">4032</strain>
        <strain evidence="4">4040</strain>
        <strain evidence="6">P415</strain>
    </source>
</reference>
<organism evidence="6 7">
    <name type="scientific">Phytophthora cactorum</name>
    <dbReference type="NCBI Taxonomy" id="29920"/>
    <lineage>
        <taxon>Eukaryota</taxon>
        <taxon>Sar</taxon>
        <taxon>Stramenopiles</taxon>
        <taxon>Oomycota</taxon>
        <taxon>Peronosporomycetes</taxon>
        <taxon>Peronosporales</taxon>
        <taxon>Peronosporaceae</taxon>
        <taxon>Phytophthora</taxon>
    </lineage>
</organism>
<dbReference type="Pfam" id="PF13359">
    <property type="entry name" value="DDE_Tnp_4"/>
    <property type="match status" value="1"/>
</dbReference>
<dbReference type="Proteomes" id="UP000697107">
    <property type="component" value="Unassembled WGS sequence"/>
</dbReference>
<proteinExistence type="predicted"/>
<evidence type="ECO:0000256" key="2">
    <source>
        <dbReference type="ARBA" id="ARBA00022723"/>
    </source>
</evidence>
<evidence type="ECO:0000313" key="5">
    <source>
        <dbReference type="EMBL" id="KAG2935938.1"/>
    </source>
</evidence>
<keyword evidence="2" id="KW-0479">Metal-binding</keyword>
<dbReference type="AlphaFoldDB" id="A0A8T1FXY5"/>
<dbReference type="VEuPathDB" id="FungiDB:PC110_g12239"/>
<dbReference type="Proteomes" id="UP000774804">
    <property type="component" value="Unassembled WGS sequence"/>
</dbReference>
<dbReference type="InterPro" id="IPR027806">
    <property type="entry name" value="HARBI1_dom"/>
</dbReference>